<dbReference type="KEGG" id="mey:TM49_09475"/>
<feature type="region of interest" description="Disordered" evidence="1">
    <location>
        <begin position="79"/>
        <end position="113"/>
    </location>
</feature>
<protein>
    <submittedName>
        <fullName evidence="2">Uncharacterized protein</fullName>
    </submittedName>
</protein>
<dbReference type="EMBL" id="CP010803">
    <property type="protein sequence ID" value="AJY45856.1"/>
    <property type="molecule type" value="Genomic_DNA"/>
</dbReference>
<dbReference type="AlphaFoldDB" id="A0A0D5LP12"/>
<evidence type="ECO:0000313" key="3">
    <source>
        <dbReference type="Proteomes" id="UP000032611"/>
    </source>
</evidence>
<evidence type="ECO:0000256" key="1">
    <source>
        <dbReference type="SAM" id="MobiDB-lite"/>
    </source>
</evidence>
<evidence type="ECO:0000313" key="2">
    <source>
        <dbReference type="EMBL" id="AJY45856.1"/>
    </source>
</evidence>
<organism evidence="2 3">
    <name type="scientific">Martelella endophytica</name>
    <dbReference type="NCBI Taxonomy" id="1486262"/>
    <lineage>
        <taxon>Bacteria</taxon>
        <taxon>Pseudomonadati</taxon>
        <taxon>Pseudomonadota</taxon>
        <taxon>Alphaproteobacteria</taxon>
        <taxon>Hyphomicrobiales</taxon>
        <taxon>Aurantimonadaceae</taxon>
        <taxon>Martelella</taxon>
    </lineage>
</organism>
<accession>A0A0D5LP12</accession>
<sequence>MYMASPVVTGDGLPRIFASELTELTVEEIHLARSICAPDKLRDSIEQSDFFWGLRDTIARCKQSLSENGSDCGQTETRAQQCHSAAGHSRLRTERVPNEKLAAGQQGGASRQYPATNSYQFSVRDQNRYWCPGLPLAS</sequence>
<reference evidence="2 3" key="1">
    <citation type="journal article" date="2015" name="Genome Announc.">
        <title>Complete genome sequence of Martelella endophytica YC6887, which has antifungal activity associated with a halophyte.</title>
        <authorList>
            <person name="Khan A."/>
            <person name="Khan H."/>
            <person name="Chung E.J."/>
            <person name="Hossain M.T."/>
            <person name="Chung Y.R."/>
        </authorList>
    </citation>
    <scope>NUCLEOTIDE SEQUENCE [LARGE SCALE GENOMIC DNA]</scope>
    <source>
        <strain evidence="2">YC6887</strain>
    </source>
</reference>
<keyword evidence="3" id="KW-1185">Reference proteome</keyword>
<proteinExistence type="predicted"/>
<dbReference type="HOGENOM" id="CLU_1852786_0_0_5"/>
<dbReference type="Proteomes" id="UP000032611">
    <property type="component" value="Chromosome"/>
</dbReference>
<name>A0A0D5LP12_MAREN</name>
<gene>
    <name evidence="2" type="ORF">TM49_09475</name>
</gene>